<organism evidence="3 4">
    <name type="scientific">Leadbettera azotonutricia (strain ATCC BAA-888 / DSM 13862 / ZAS-9)</name>
    <name type="common">Treponema azotonutricium</name>
    <dbReference type="NCBI Taxonomy" id="545695"/>
    <lineage>
        <taxon>Bacteria</taxon>
        <taxon>Pseudomonadati</taxon>
        <taxon>Spirochaetota</taxon>
        <taxon>Spirochaetia</taxon>
        <taxon>Spirochaetales</taxon>
        <taxon>Breznakiellaceae</taxon>
        <taxon>Leadbettera</taxon>
    </lineage>
</organism>
<dbReference type="OrthoDB" id="9837263at2"/>
<keyword evidence="2" id="KW-0812">Transmembrane</keyword>
<keyword evidence="2" id="KW-0472">Membrane</keyword>
<evidence type="ECO:0000256" key="1">
    <source>
        <dbReference type="SAM" id="MobiDB-lite"/>
    </source>
</evidence>
<dbReference type="KEGG" id="taz:TREAZ_1038"/>
<name>F5Y7P0_LEAAZ</name>
<gene>
    <name evidence="3" type="ordered locus">TREAZ_1038</name>
</gene>
<accession>F5Y7P0</accession>
<evidence type="ECO:0000256" key="2">
    <source>
        <dbReference type="SAM" id="Phobius"/>
    </source>
</evidence>
<dbReference type="AlphaFoldDB" id="F5Y7P0"/>
<reference evidence="3 4" key="2">
    <citation type="journal article" date="2011" name="ISME J.">
        <title>RNA-seq reveals cooperative metabolic interactions between two termite-gut spirochete species in co-culture.</title>
        <authorList>
            <person name="Rosenthal A.Z."/>
            <person name="Matson E.G."/>
            <person name="Eldar A."/>
            <person name="Leadbetter J.R."/>
        </authorList>
    </citation>
    <scope>NUCLEOTIDE SEQUENCE [LARGE SCALE GENOMIC DNA]</scope>
    <source>
        <strain evidence="4">ATCC BAA-888 / DSM 13862 / ZAS-9</strain>
    </source>
</reference>
<feature type="region of interest" description="Disordered" evidence="1">
    <location>
        <begin position="69"/>
        <end position="95"/>
    </location>
</feature>
<dbReference type="InParanoid" id="F5Y7P0"/>
<dbReference type="HOGENOM" id="CLU_2371882_0_0_12"/>
<dbReference type="EMBL" id="CP001841">
    <property type="protein sequence ID" value="AEF82131.1"/>
    <property type="molecule type" value="Genomic_DNA"/>
</dbReference>
<dbReference type="eggNOG" id="ENOG5030W75">
    <property type="taxonomic scope" value="Bacteria"/>
</dbReference>
<protein>
    <submittedName>
        <fullName evidence="3">Uncharacterized protein</fullName>
    </submittedName>
</protein>
<evidence type="ECO:0000313" key="4">
    <source>
        <dbReference type="Proteomes" id="UP000009222"/>
    </source>
</evidence>
<proteinExistence type="predicted"/>
<keyword evidence="4" id="KW-1185">Reference proteome</keyword>
<reference evidence="4" key="1">
    <citation type="submission" date="2009-12" db="EMBL/GenBank/DDBJ databases">
        <title>Complete sequence of Treponema azotonutricium strain ZAS-9.</title>
        <authorList>
            <person name="Tetu S.G."/>
            <person name="Matson E."/>
            <person name="Ren Q."/>
            <person name="Seshadri R."/>
            <person name="Elbourne L."/>
            <person name="Hassan K.A."/>
            <person name="Durkin A."/>
            <person name="Radune D."/>
            <person name="Mohamoud Y."/>
            <person name="Shay R."/>
            <person name="Jin S."/>
            <person name="Zhang X."/>
            <person name="Lucey K."/>
            <person name="Ballor N.R."/>
            <person name="Ottesen E."/>
            <person name="Rosenthal R."/>
            <person name="Allen A."/>
            <person name="Leadbetter J.R."/>
            <person name="Paulsen I.T."/>
        </authorList>
    </citation>
    <scope>NUCLEOTIDE SEQUENCE [LARGE SCALE GENOMIC DNA]</scope>
    <source>
        <strain evidence="4">ATCC BAA-888 / DSM 13862 / ZAS-9</strain>
    </source>
</reference>
<dbReference type="Proteomes" id="UP000009222">
    <property type="component" value="Chromosome"/>
</dbReference>
<feature type="transmembrane region" description="Helical" evidence="2">
    <location>
        <begin position="12"/>
        <end position="29"/>
    </location>
</feature>
<sequence>MRNFWKGVLTGAAGMLVLVLVITAFRFFHERDRKLLEYMEVQNEIQAIEDDYRNRDPYEFLETTPGVRGAADSASEEFNRKRNEAVQRIRDRHAD</sequence>
<evidence type="ECO:0000313" key="3">
    <source>
        <dbReference type="EMBL" id="AEF82131.1"/>
    </source>
</evidence>
<feature type="compositionally biased region" description="Basic and acidic residues" evidence="1">
    <location>
        <begin position="77"/>
        <end position="95"/>
    </location>
</feature>
<dbReference type="RefSeq" id="WP_015710950.1">
    <property type="nucleotide sequence ID" value="NC_015577.1"/>
</dbReference>
<dbReference type="STRING" id="545695.TREAZ_1038"/>
<keyword evidence="2" id="KW-1133">Transmembrane helix</keyword>